<evidence type="ECO:0000256" key="1">
    <source>
        <dbReference type="SAM" id="MobiDB-lite"/>
    </source>
</evidence>
<proteinExistence type="predicted"/>
<feature type="compositionally biased region" description="Basic and acidic residues" evidence="1">
    <location>
        <begin position="16"/>
        <end position="29"/>
    </location>
</feature>
<comment type="caution">
    <text evidence="3">The sequence shown here is derived from an EMBL/GenBank/DDBJ whole genome shotgun (WGS) entry which is preliminary data.</text>
</comment>
<feature type="domain" description="Tn3 transposase DDE" evidence="2">
    <location>
        <begin position="35"/>
        <end position="110"/>
    </location>
</feature>
<accession>A0A643EV12</accession>
<dbReference type="AlphaFoldDB" id="A0A643EV12"/>
<feature type="compositionally biased region" description="Basic residues" evidence="1">
    <location>
        <begin position="1"/>
        <end position="12"/>
    </location>
</feature>
<evidence type="ECO:0000259" key="2">
    <source>
        <dbReference type="Pfam" id="PF01526"/>
    </source>
</evidence>
<organism evidence="3">
    <name type="scientific">Brucella pituitosa</name>
    <dbReference type="NCBI Taxonomy" id="571256"/>
    <lineage>
        <taxon>Bacteria</taxon>
        <taxon>Pseudomonadati</taxon>
        <taxon>Pseudomonadota</taxon>
        <taxon>Alphaproteobacteria</taxon>
        <taxon>Hyphomicrobiales</taxon>
        <taxon>Brucellaceae</taxon>
        <taxon>Brucella/Ochrobactrum group</taxon>
        <taxon>Brucella</taxon>
    </lineage>
</organism>
<dbReference type="GO" id="GO:0004803">
    <property type="term" value="F:transposase activity"/>
    <property type="evidence" value="ECO:0007669"/>
    <property type="project" value="InterPro"/>
</dbReference>
<reference evidence="3" key="1">
    <citation type="submission" date="2019-09" db="EMBL/GenBank/DDBJ databases">
        <title>Draft genome sequences of 48 bacterial type strains from the CCUG.</title>
        <authorList>
            <person name="Tunovic T."/>
            <person name="Pineiro-Iglesias B."/>
            <person name="Unosson C."/>
            <person name="Inganas E."/>
            <person name="Ohlen M."/>
            <person name="Cardew S."/>
            <person name="Jensie-Markopoulos S."/>
            <person name="Salva-Serra F."/>
            <person name="Jaen-Luchoro D."/>
            <person name="Karlsson R."/>
            <person name="Svensson-Stadler L."/>
            <person name="Chun J."/>
            <person name="Moore E."/>
        </authorList>
    </citation>
    <scope>NUCLEOTIDE SEQUENCE</scope>
    <source>
        <strain evidence="3">CCUG 50899</strain>
    </source>
</reference>
<dbReference type="InterPro" id="IPR002513">
    <property type="entry name" value="Tn3_Tnp_DDE_dom"/>
</dbReference>
<gene>
    <name evidence="3" type="ORF">F7Q93_21985</name>
</gene>
<feature type="region of interest" description="Disordered" evidence="1">
    <location>
        <begin position="1"/>
        <end position="29"/>
    </location>
</feature>
<sequence>MTARRPAPHRPFRPSGARDRATADRNHDRHEQIYQHNLRMFYLLGYQFGSRIVDVVGTRFWRIGTTGDSGIFNDIASNRINMLLITEHRDDLLRLAGSLNLDVVLAAGLTRLAL</sequence>
<dbReference type="Pfam" id="PF01526">
    <property type="entry name" value="DDE_Tnp_Tn3"/>
    <property type="match status" value="1"/>
</dbReference>
<dbReference type="RefSeq" id="WP_151081339.1">
    <property type="nucleotide sequence ID" value="NZ_PYSY02000006.1"/>
</dbReference>
<evidence type="ECO:0000313" key="3">
    <source>
        <dbReference type="EMBL" id="KAB0566115.1"/>
    </source>
</evidence>
<dbReference type="EMBL" id="VZPE01000014">
    <property type="protein sequence ID" value="KAB0566115.1"/>
    <property type="molecule type" value="Genomic_DNA"/>
</dbReference>
<name>A0A643EV12_9HYPH</name>
<protein>
    <submittedName>
        <fullName evidence="3">Tn3 family transposase</fullName>
    </submittedName>
</protein>
<dbReference type="GO" id="GO:0006313">
    <property type="term" value="P:DNA transposition"/>
    <property type="evidence" value="ECO:0007669"/>
    <property type="project" value="InterPro"/>
</dbReference>